<dbReference type="PRINTS" id="PR00038">
    <property type="entry name" value="HTHLUXR"/>
</dbReference>
<dbReference type="EMBL" id="QJVC01000024">
    <property type="protein sequence ID" value="PYI37325.1"/>
    <property type="molecule type" value="Genomic_DNA"/>
</dbReference>
<accession>A0A2V5IL27</accession>
<dbReference type="PANTHER" id="PTHR44688:SF16">
    <property type="entry name" value="DNA-BINDING TRANSCRIPTIONAL ACTIVATOR DEVR_DOSR"/>
    <property type="match status" value="1"/>
</dbReference>
<keyword evidence="2" id="KW-0238">DNA-binding</keyword>
<keyword evidence="6" id="KW-1185">Reference proteome</keyword>
<dbReference type="PROSITE" id="PS50043">
    <property type="entry name" value="HTH_LUXR_2"/>
    <property type="match status" value="1"/>
</dbReference>
<evidence type="ECO:0000313" key="5">
    <source>
        <dbReference type="EMBL" id="PYI37325.1"/>
    </source>
</evidence>
<comment type="caution">
    <text evidence="5">The sequence shown here is derived from an EMBL/GenBank/DDBJ whole genome shotgun (WGS) entry which is preliminary data.</text>
</comment>
<reference evidence="5 6" key="1">
    <citation type="submission" date="2018-05" db="EMBL/GenBank/DDBJ databases">
        <title>Genetic diversity of glacier-inhabiting Cryobacterium bacteria in China and description of Cryobacterium mengkeensis sp. nov. and Arthrobacter glacialis sp. nov.</title>
        <authorList>
            <person name="Liu Q."/>
            <person name="Xin Y.-H."/>
        </authorList>
    </citation>
    <scope>NUCLEOTIDE SEQUENCE [LARGE SCALE GENOMIC DNA]</scope>
    <source>
        <strain evidence="5 6">B7</strain>
    </source>
</reference>
<dbReference type="OrthoDB" id="3197423at2"/>
<dbReference type="Proteomes" id="UP000247980">
    <property type="component" value="Unassembled WGS sequence"/>
</dbReference>
<evidence type="ECO:0000313" key="6">
    <source>
        <dbReference type="Proteomes" id="UP000247980"/>
    </source>
</evidence>
<dbReference type="SUPFAM" id="SSF46894">
    <property type="entry name" value="C-terminal effector domain of the bipartite response regulators"/>
    <property type="match status" value="1"/>
</dbReference>
<evidence type="ECO:0000259" key="4">
    <source>
        <dbReference type="PROSITE" id="PS50043"/>
    </source>
</evidence>
<dbReference type="GO" id="GO:0003677">
    <property type="term" value="F:DNA binding"/>
    <property type="evidence" value="ECO:0007669"/>
    <property type="project" value="UniProtKB-KW"/>
</dbReference>
<dbReference type="SUPFAM" id="SSF52540">
    <property type="entry name" value="P-loop containing nucleoside triphosphate hydrolases"/>
    <property type="match status" value="1"/>
</dbReference>
<dbReference type="InterPro" id="IPR000792">
    <property type="entry name" value="Tscrpt_reg_LuxR_C"/>
</dbReference>
<dbReference type="SMART" id="SM00421">
    <property type="entry name" value="HTH_LUXR"/>
    <property type="match status" value="1"/>
</dbReference>
<evidence type="ECO:0000256" key="2">
    <source>
        <dbReference type="ARBA" id="ARBA00023125"/>
    </source>
</evidence>
<name>A0A2V5IL27_9MICC</name>
<evidence type="ECO:0000256" key="3">
    <source>
        <dbReference type="ARBA" id="ARBA00023163"/>
    </source>
</evidence>
<keyword evidence="1" id="KW-0805">Transcription regulation</keyword>
<feature type="domain" description="HTH luxR-type" evidence="4">
    <location>
        <begin position="842"/>
        <end position="907"/>
    </location>
</feature>
<evidence type="ECO:0000256" key="1">
    <source>
        <dbReference type="ARBA" id="ARBA00023015"/>
    </source>
</evidence>
<sequence>MGQPVTGLWRGRPGGLNMPFCREEELADIVQAISAEECRAVFLTSDSGLGASTILQKLAEAAQGNVPVLAVHGSQSLARIPFGVLAPFLNLQDTPTETFRLGVMRQILSTIDERRAKRGGPKSHNSDLPLVVIDDAHAIDEGTAELFVSLVKSGTINIVASHSKRKRMPDPLPQLWSTGIAENIILKPLNQEQGHTFCESMLAGHVTPATSWHYWSTAAGNPLFLYLLINEAVEQGLLRQHDGTWVGEPATLVHGRRLDDAVMGMLRGLTREGQEALNLVALAEPLAESELQRLFSPDAVAELLAWPLISYQSSSSEHLVLANPIYGQVIRELVPITQSRVLHEQLIGDLTDDGAPKESLLRRVLWALEVGVEVSDATLLRAAVLATKLFQSATALHLAEAIRGPDYQLRATMVKARAKYNQGDYRGAFTLMEQPQHPADVQDLTYGALLRASTRSALGMSVAMILADAQDLRKAGEAMAFANPAGAEIILAYSQSSALMVELMGLSQAGRYSEMTELMDLLSSQQGLPTAADRLNRTMALTMDSERLTAQGFPEQGAQRAAEAFAIEHSEENEVFFLPENIMLRHLTAMLCAGYWSAATEVMDSFSMEDGPIVFTFGGGASVVRGMAMVRAGALANALITLRGGLESLQLSDPQQLLGYCTAMAAYCAARLGQRELAAKLVAEHIDSTGMFIVLAHERAYLAATRELLEPDGTGPSELLTLANFAHESKSAMVELNALALMLELGDESVASRVVDVASGVEGPWARGLRQYASALLAGDGAALTEAGEYLSQVGMLGFAKLSLSKAAALLSGSGLEDHAHTVRQELRKLSDRSGAAIVPTKSVQGGALTKRERQIAGLAAQGLSDRDIAEELTLSLRTVEGHLYRTYAKLGISTREELALSLSAADGFPEYRTGIT</sequence>
<keyword evidence="3" id="KW-0804">Transcription</keyword>
<dbReference type="AlphaFoldDB" id="A0A2V5IL27"/>
<gene>
    <name evidence="5" type="ORF">CVS30_16045</name>
</gene>
<protein>
    <recommendedName>
        <fullName evidence="4">HTH luxR-type domain-containing protein</fullName>
    </recommendedName>
</protein>
<dbReference type="InterPro" id="IPR016032">
    <property type="entry name" value="Sig_transdc_resp-reg_C-effctor"/>
</dbReference>
<dbReference type="PANTHER" id="PTHR44688">
    <property type="entry name" value="DNA-BINDING TRANSCRIPTIONAL ACTIVATOR DEVR_DOSR"/>
    <property type="match status" value="1"/>
</dbReference>
<organism evidence="5 6">
    <name type="scientific">Arthrobacter psychrolactophilus</name>
    <dbReference type="NCBI Taxonomy" id="92442"/>
    <lineage>
        <taxon>Bacteria</taxon>
        <taxon>Bacillati</taxon>
        <taxon>Actinomycetota</taxon>
        <taxon>Actinomycetes</taxon>
        <taxon>Micrococcales</taxon>
        <taxon>Micrococcaceae</taxon>
        <taxon>Arthrobacter</taxon>
    </lineage>
</organism>
<proteinExistence type="predicted"/>
<dbReference type="CDD" id="cd06170">
    <property type="entry name" value="LuxR_C_like"/>
    <property type="match status" value="1"/>
</dbReference>
<dbReference type="GO" id="GO:0006355">
    <property type="term" value="P:regulation of DNA-templated transcription"/>
    <property type="evidence" value="ECO:0007669"/>
    <property type="project" value="InterPro"/>
</dbReference>
<dbReference type="Pfam" id="PF00196">
    <property type="entry name" value="GerE"/>
    <property type="match status" value="1"/>
</dbReference>
<dbReference type="Gene3D" id="1.10.10.10">
    <property type="entry name" value="Winged helix-like DNA-binding domain superfamily/Winged helix DNA-binding domain"/>
    <property type="match status" value="1"/>
</dbReference>
<dbReference type="InterPro" id="IPR027417">
    <property type="entry name" value="P-loop_NTPase"/>
</dbReference>
<dbReference type="InterPro" id="IPR036388">
    <property type="entry name" value="WH-like_DNA-bd_sf"/>
</dbReference>